<protein>
    <submittedName>
        <fullName evidence="1">Uncharacterized protein</fullName>
    </submittedName>
</protein>
<dbReference type="Proteomes" id="UP000299102">
    <property type="component" value="Unassembled WGS sequence"/>
</dbReference>
<keyword evidence="2" id="KW-1185">Reference proteome</keyword>
<comment type="caution">
    <text evidence="1">The sequence shown here is derived from an EMBL/GenBank/DDBJ whole genome shotgun (WGS) entry which is preliminary data.</text>
</comment>
<reference evidence="1 2" key="1">
    <citation type="journal article" date="2019" name="Commun. Biol.">
        <title>The bagworm genome reveals a unique fibroin gene that provides high tensile strength.</title>
        <authorList>
            <person name="Kono N."/>
            <person name="Nakamura H."/>
            <person name="Ohtoshi R."/>
            <person name="Tomita M."/>
            <person name="Numata K."/>
            <person name="Arakawa K."/>
        </authorList>
    </citation>
    <scope>NUCLEOTIDE SEQUENCE [LARGE SCALE GENOMIC DNA]</scope>
</reference>
<evidence type="ECO:0000313" key="2">
    <source>
        <dbReference type="Proteomes" id="UP000299102"/>
    </source>
</evidence>
<evidence type="ECO:0000313" key="1">
    <source>
        <dbReference type="EMBL" id="GBP13936.1"/>
    </source>
</evidence>
<sequence length="98" mass="11234">MNGTRAPNDLRPTELKKKGLELLLKPLRVDDEKCIYIQEREKNIAVEVPAISPTHNDINRFNIKQGNVEWWDLEKYFVHYGFPSPGQTIVSGLSIIAD</sequence>
<gene>
    <name evidence="1" type="ORF">EVAR_10500_1</name>
</gene>
<proteinExistence type="predicted"/>
<dbReference type="AlphaFoldDB" id="A0A4C1TIC3"/>
<dbReference type="EMBL" id="BGZK01000060">
    <property type="protein sequence ID" value="GBP13936.1"/>
    <property type="molecule type" value="Genomic_DNA"/>
</dbReference>
<accession>A0A4C1TIC3</accession>
<organism evidence="1 2">
    <name type="scientific">Eumeta variegata</name>
    <name type="common">Bagworm moth</name>
    <name type="synonym">Eumeta japonica</name>
    <dbReference type="NCBI Taxonomy" id="151549"/>
    <lineage>
        <taxon>Eukaryota</taxon>
        <taxon>Metazoa</taxon>
        <taxon>Ecdysozoa</taxon>
        <taxon>Arthropoda</taxon>
        <taxon>Hexapoda</taxon>
        <taxon>Insecta</taxon>
        <taxon>Pterygota</taxon>
        <taxon>Neoptera</taxon>
        <taxon>Endopterygota</taxon>
        <taxon>Lepidoptera</taxon>
        <taxon>Glossata</taxon>
        <taxon>Ditrysia</taxon>
        <taxon>Tineoidea</taxon>
        <taxon>Psychidae</taxon>
        <taxon>Oiketicinae</taxon>
        <taxon>Eumeta</taxon>
    </lineage>
</organism>
<name>A0A4C1TIC3_EUMVA</name>